<protein>
    <submittedName>
        <fullName evidence="3">Uncharacterized protein</fullName>
    </submittedName>
</protein>
<comment type="caution">
    <text evidence="3">The sequence shown here is derived from an EMBL/GenBank/DDBJ whole genome shotgun (WGS) entry which is preliminary data.</text>
</comment>
<feature type="compositionally biased region" description="Low complexity" evidence="1">
    <location>
        <begin position="39"/>
        <end position="61"/>
    </location>
</feature>
<evidence type="ECO:0000313" key="4">
    <source>
        <dbReference type="Proteomes" id="UP000320791"/>
    </source>
</evidence>
<accession>A0A5C5ULG6</accession>
<organism evidence="3 4">
    <name type="scientific">Corynebacterium canis</name>
    <dbReference type="NCBI Taxonomy" id="679663"/>
    <lineage>
        <taxon>Bacteria</taxon>
        <taxon>Bacillati</taxon>
        <taxon>Actinomycetota</taxon>
        <taxon>Actinomycetes</taxon>
        <taxon>Mycobacteriales</taxon>
        <taxon>Corynebacteriaceae</taxon>
        <taxon>Corynebacterium</taxon>
    </lineage>
</organism>
<evidence type="ECO:0000256" key="1">
    <source>
        <dbReference type="SAM" id="MobiDB-lite"/>
    </source>
</evidence>
<keyword evidence="4" id="KW-1185">Reference proteome</keyword>
<feature type="region of interest" description="Disordered" evidence="1">
    <location>
        <begin position="28"/>
        <end position="107"/>
    </location>
</feature>
<keyword evidence="2" id="KW-0732">Signal</keyword>
<feature type="signal peptide" evidence="2">
    <location>
        <begin position="1"/>
        <end position="28"/>
    </location>
</feature>
<name>A0A5C5ULG6_9CORY</name>
<evidence type="ECO:0000256" key="2">
    <source>
        <dbReference type="SAM" id="SignalP"/>
    </source>
</evidence>
<sequence length="129" mass="13389">MKNLGRFVPLVGALGGLVVLAVGGTALAGGTAEPKIDPKPVTFKVTTTPPEKTEETLTSEPAPEPQPDPAPAPEPIQNNPAAPAPQQQAPPPAAPPPLPPLPQIEIPIHIPPFVPPVVLDDDDFDFEDD</sequence>
<feature type="compositionally biased region" description="Pro residues" evidence="1">
    <location>
        <begin position="88"/>
        <end position="102"/>
    </location>
</feature>
<proteinExistence type="predicted"/>
<dbReference type="Proteomes" id="UP000320791">
    <property type="component" value="Unassembled WGS sequence"/>
</dbReference>
<feature type="chain" id="PRO_5022844632" evidence="2">
    <location>
        <begin position="29"/>
        <end position="129"/>
    </location>
</feature>
<feature type="compositionally biased region" description="Pro residues" evidence="1">
    <location>
        <begin position="62"/>
        <end position="74"/>
    </location>
</feature>
<feature type="compositionally biased region" description="Low complexity" evidence="1">
    <location>
        <begin position="75"/>
        <end position="87"/>
    </location>
</feature>
<gene>
    <name evidence="3" type="ORF">FRX94_05495</name>
</gene>
<reference evidence="3 4" key="1">
    <citation type="submission" date="2019-08" db="EMBL/GenBank/DDBJ databases">
        <authorList>
            <person name="Lei W."/>
        </authorList>
    </citation>
    <scope>NUCLEOTIDE SEQUENCE [LARGE SCALE GENOMIC DNA]</scope>
    <source>
        <strain evidence="3 4">CCUG 58627</strain>
    </source>
</reference>
<dbReference type="RefSeq" id="WP_146324127.1">
    <property type="nucleotide sequence ID" value="NZ_BAABLR010000074.1"/>
</dbReference>
<dbReference type="EMBL" id="VOHM01000009">
    <property type="protein sequence ID" value="TWT26512.1"/>
    <property type="molecule type" value="Genomic_DNA"/>
</dbReference>
<dbReference type="AlphaFoldDB" id="A0A5C5ULG6"/>
<evidence type="ECO:0000313" key="3">
    <source>
        <dbReference type="EMBL" id="TWT26512.1"/>
    </source>
</evidence>